<dbReference type="SUPFAM" id="SSF46894">
    <property type="entry name" value="C-terminal effector domain of the bipartite response regulators"/>
    <property type="match status" value="1"/>
</dbReference>
<feature type="coiled-coil region" evidence="4">
    <location>
        <begin position="334"/>
        <end position="361"/>
    </location>
</feature>
<dbReference type="InterPro" id="IPR000792">
    <property type="entry name" value="Tscrpt_reg_LuxR_C"/>
</dbReference>
<proteinExistence type="predicted"/>
<dbReference type="InterPro" id="IPR029016">
    <property type="entry name" value="GAF-like_dom_sf"/>
</dbReference>
<feature type="domain" description="HTH luxR-type" evidence="5">
    <location>
        <begin position="390"/>
        <end position="455"/>
    </location>
</feature>
<dbReference type="eggNOG" id="COG2197">
    <property type="taxonomic scope" value="Bacteria"/>
</dbReference>
<dbReference type="InterPro" id="IPR016032">
    <property type="entry name" value="Sig_transdc_resp-reg_C-effctor"/>
</dbReference>
<evidence type="ECO:0000256" key="1">
    <source>
        <dbReference type="ARBA" id="ARBA00023015"/>
    </source>
</evidence>
<dbReference type="EMBL" id="CP002801">
    <property type="protein sequence ID" value="AEH08075.1"/>
    <property type="molecule type" value="Genomic_DNA"/>
</dbReference>
<accession>F8B6A3</accession>
<dbReference type="STRING" id="656024.FsymDg_0533"/>
<keyword evidence="3" id="KW-0804">Transcription</keyword>
<sequence length="459" mass="50256">MSRNFSRISCLPSPDDLTFGAGPLPTAQHPGARQRHRKAIETCGEEDALTVRPVSNRMGRVLFLSLPCNAIDQHDCPVAVDRELLLDRVGELAERVRAVLEGPAVEDAGESSELAQALAAAGAEIRAVLCARPTPDARTAGELCLGLVELRRLRGELREYAVSVRFAAVARIHRGLAKLRACETVAELLPAAAAELGACCDFDRAVISRRRGSTWRAEAVWLAPGLDPSVSRATEVYLRGTWIPLGPGVLETELIRRRTAEVIAADDPRTNKELMAVSDSVGYVASPVMPAGRVIGFLQADCYGSRRELTTLDRDNLWTFAQGFGLLFERTVLLERLAQQRAQAREAFELAERQLRQLAEDEILLARSDRELGAVASRAADLFRPVTAADDPVASLLTARERRIVELMVTGARNSEIADRLVLSEDTVKSHVRSVLRKLRSANRAEAVSRYLKIAMSQS</sequence>
<evidence type="ECO:0000256" key="4">
    <source>
        <dbReference type="SAM" id="Coils"/>
    </source>
</evidence>
<dbReference type="PANTHER" id="PTHR44688">
    <property type="entry name" value="DNA-BINDING TRANSCRIPTIONAL ACTIVATOR DEVR_DOSR"/>
    <property type="match status" value="1"/>
</dbReference>
<dbReference type="Proteomes" id="UP000001549">
    <property type="component" value="Chromosome"/>
</dbReference>
<protein>
    <submittedName>
        <fullName evidence="6">GAF modulated transcriptional regulator, LuxR family</fullName>
    </submittedName>
</protein>
<dbReference type="GO" id="GO:0003677">
    <property type="term" value="F:DNA binding"/>
    <property type="evidence" value="ECO:0007669"/>
    <property type="project" value="UniProtKB-KW"/>
</dbReference>
<dbReference type="PANTHER" id="PTHR44688:SF16">
    <property type="entry name" value="DNA-BINDING TRANSCRIPTIONAL ACTIVATOR DEVR_DOSR"/>
    <property type="match status" value="1"/>
</dbReference>
<gene>
    <name evidence="6" type="ordered locus">FsymDg_0533</name>
</gene>
<evidence type="ECO:0000313" key="7">
    <source>
        <dbReference type="Proteomes" id="UP000001549"/>
    </source>
</evidence>
<dbReference type="KEGG" id="fsy:FsymDg_0533"/>
<dbReference type="PROSITE" id="PS00622">
    <property type="entry name" value="HTH_LUXR_1"/>
    <property type="match status" value="1"/>
</dbReference>
<dbReference type="SMART" id="SM00421">
    <property type="entry name" value="HTH_LUXR"/>
    <property type="match status" value="1"/>
</dbReference>
<dbReference type="CDD" id="cd06170">
    <property type="entry name" value="LuxR_C_like"/>
    <property type="match status" value="1"/>
</dbReference>
<keyword evidence="2" id="KW-0238">DNA-binding</keyword>
<dbReference type="Gene3D" id="1.10.10.10">
    <property type="entry name" value="Winged helix-like DNA-binding domain superfamily/Winged helix DNA-binding domain"/>
    <property type="match status" value="1"/>
</dbReference>
<organism evidence="6 7">
    <name type="scientific">Candidatus Protofrankia datiscae</name>
    <dbReference type="NCBI Taxonomy" id="2716812"/>
    <lineage>
        <taxon>Bacteria</taxon>
        <taxon>Bacillati</taxon>
        <taxon>Actinomycetota</taxon>
        <taxon>Actinomycetes</taxon>
        <taxon>Frankiales</taxon>
        <taxon>Frankiaceae</taxon>
        <taxon>Protofrankia</taxon>
    </lineage>
</organism>
<keyword evidence="1" id="KW-0805">Transcription regulation</keyword>
<evidence type="ECO:0000259" key="5">
    <source>
        <dbReference type="PROSITE" id="PS50043"/>
    </source>
</evidence>
<dbReference type="Gene3D" id="3.30.450.40">
    <property type="match status" value="1"/>
</dbReference>
<evidence type="ECO:0000313" key="6">
    <source>
        <dbReference type="EMBL" id="AEH08075.1"/>
    </source>
</evidence>
<name>F8B6A3_9ACTN</name>
<evidence type="ECO:0000256" key="3">
    <source>
        <dbReference type="ARBA" id="ARBA00023163"/>
    </source>
</evidence>
<dbReference type="SUPFAM" id="SSF55781">
    <property type="entry name" value="GAF domain-like"/>
    <property type="match status" value="1"/>
</dbReference>
<dbReference type="PRINTS" id="PR00038">
    <property type="entry name" value="HTHLUXR"/>
</dbReference>
<dbReference type="PROSITE" id="PS50043">
    <property type="entry name" value="HTH_LUXR_2"/>
    <property type="match status" value="1"/>
</dbReference>
<dbReference type="InterPro" id="IPR036388">
    <property type="entry name" value="WH-like_DNA-bd_sf"/>
</dbReference>
<evidence type="ECO:0000256" key="2">
    <source>
        <dbReference type="ARBA" id="ARBA00023125"/>
    </source>
</evidence>
<reference evidence="6 7" key="1">
    <citation type="submission" date="2011-05" db="EMBL/GenBank/DDBJ databases">
        <title>Complete sequence of chromosome of Frankia symbiont of Datisca glomerata.</title>
        <authorList>
            <consortium name="US DOE Joint Genome Institute"/>
            <person name="Lucas S."/>
            <person name="Han J."/>
            <person name="Lapidus A."/>
            <person name="Cheng J.-F."/>
            <person name="Goodwin L."/>
            <person name="Pitluck S."/>
            <person name="Peters L."/>
            <person name="Mikhailova N."/>
            <person name="Chertkov O."/>
            <person name="Teshima H."/>
            <person name="Han C."/>
            <person name="Tapia R."/>
            <person name="Land M."/>
            <person name="Hauser L."/>
            <person name="Kyrpides N."/>
            <person name="Ivanova N."/>
            <person name="Pagani I."/>
            <person name="Berry A."/>
            <person name="Pawlowski K."/>
            <person name="Persson T."/>
            <person name="Vanden Heuvel B."/>
            <person name="Benson D."/>
            <person name="Woyke T."/>
        </authorList>
    </citation>
    <scope>NUCLEOTIDE SEQUENCE [LARGE SCALE GENOMIC DNA]</scope>
    <source>
        <strain evidence="7">4085684</strain>
    </source>
</reference>
<dbReference type="GO" id="GO:0006355">
    <property type="term" value="P:regulation of DNA-templated transcription"/>
    <property type="evidence" value="ECO:0007669"/>
    <property type="project" value="InterPro"/>
</dbReference>
<keyword evidence="7" id="KW-1185">Reference proteome</keyword>
<keyword evidence="4" id="KW-0175">Coiled coil</keyword>
<dbReference type="Pfam" id="PF00196">
    <property type="entry name" value="GerE"/>
    <property type="match status" value="1"/>
</dbReference>
<dbReference type="AlphaFoldDB" id="F8B6A3"/>
<dbReference type="HOGENOM" id="CLU_053495_0_0_11"/>